<accession>A0AA91Z563</accession>
<protein>
    <submittedName>
        <fullName evidence="1">Uncharacterized protein</fullName>
    </submittedName>
</protein>
<evidence type="ECO:0000313" key="2">
    <source>
        <dbReference type="Proteomes" id="UP000243750"/>
    </source>
</evidence>
<proteinExistence type="predicted"/>
<reference evidence="1 2" key="1">
    <citation type="submission" date="2017-09" db="EMBL/GenBank/DDBJ databases">
        <title>Bacterial and phytoplankton interrelationship in Kongsfjorden, an Arctic fjord.</title>
        <authorList>
            <person name="Sinha R."/>
            <person name="Krishnan K."/>
        </authorList>
    </citation>
    <scope>NUCLEOTIDE SEQUENCE [LARGE SCALE GENOMIC DNA]</scope>
    <source>
        <strain evidence="1 2">58</strain>
    </source>
</reference>
<dbReference type="AlphaFoldDB" id="A0AA91Z563"/>
<name>A0AA91Z563_9GAMM</name>
<comment type="caution">
    <text evidence="1">The sequence shown here is derived from an EMBL/GenBank/DDBJ whole genome shotgun (WGS) entry which is preliminary data.</text>
</comment>
<dbReference type="EMBL" id="NWMT01000214">
    <property type="protein sequence ID" value="PCC98329.1"/>
    <property type="molecule type" value="Genomic_DNA"/>
</dbReference>
<organism evidence="1 2">
    <name type="scientific">Halopseudomonas pelagia</name>
    <dbReference type="NCBI Taxonomy" id="553151"/>
    <lineage>
        <taxon>Bacteria</taxon>
        <taxon>Pseudomonadati</taxon>
        <taxon>Pseudomonadota</taxon>
        <taxon>Gammaproteobacteria</taxon>
        <taxon>Pseudomonadales</taxon>
        <taxon>Pseudomonadaceae</taxon>
        <taxon>Halopseudomonas</taxon>
    </lineage>
</organism>
<dbReference type="Proteomes" id="UP000243750">
    <property type="component" value="Unassembled WGS sequence"/>
</dbReference>
<sequence length="82" mass="8927">MPAQIVVTADTLLADKGLRGGINIMLGLECVGFFAAGQPVVVHAVALPPEQIKRLQTKWAEVLFHDHAVKRGVFCLSHRLLL</sequence>
<evidence type="ECO:0000313" key="1">
    <source>
        <dbReference type="EMBL" id="PCC98329.1"/>
    </source>
</evidence>
<gene>
    <name evidence="1" type="ORF">CO192_16210</name>
</gene>